<reference evidence="1 2" key="1">
    <citation type="submission" date="2019-09" db="EMBL/GenBank/DDBJ databases">
        <authorList>
            <person name="Chandra G."/>
            <person name="Truman W A."/>
        </authorList>
    </citation>
    <scope>NUCLEOTIDE SEQUENCE [LARGE SCALE GENOMIC DNA]</scope>
    <source>
        <strain evidence="1">PS673</strain>
    </source>
</reference>
<proteinExistence type="predicted"/>
<evidence type="ECO:0000313" key="2">
    <source>
        <dbReference type="Proteomes" id="UP000344274"/>
    </source>
</evidence>
<dbReference type="AlphaFoldDB" id="A0A5E6XWV3"/>
<organism evidence="1 2">
    <name type="scientific">Pseudomonas fluorescens</name>
    <dbReference type="NCBI Taxonomy" id="294"/>
    <lineage>
        <taxon>Bacteria</taxon>
        <taxon>Pseudomonadati</taxon>
        <taxon>Pseudomonadota</taxon>
        <taxon>Gammaproteobacteria</taxon>
        <taxon>Pseudomonadales</taxon>
        <taxon>Pseudomonadaceae</taxon>
        <taxon>Pseudomonas</taxon>
    </lineage>
</organism>
<protein>
    <submittedName>
        <fullName evidence="1">Uncharacterized protein</fullName>
    </submittedName>
</protein>
<accession>A0A5E6XWV3</accession>
<gene>
    <name evidence="1" type="ORF">PS673_05756</name>
</gene>
<evidence type="ECO:0000313" key="1">
    <source>
        <dbReference type="EMBL" id="VVN46048.1"/>
    </source>
</evidence>
<dbReference type="Proteomes" id="UP000344274">
    <property type="component" value="Unassembled WGS sequence"/>
</dbReference>
<sequence>MVVGQHVADRVVIFFDGDLVRLQHACVIDGSNVHHQWQRGARTWGVAVFGGGRNGQGNVAIEVRRRCQLERGQVPTRNVHRRRAVGSIEGMVAIGEYGARRQATQCESERFRTVGVIGVGLDGGQQDRVVFKARVEHLSDIDVVQHAAQAVAVPGAEFEILVAIGNDRNVEAVVLHARGRGVQGANELAAPVHVDKRIIYAGTRCIVERHVIGGAGLRIDSGVEVARITGIALKFDDLAIAAGTVNAGLADFDHTSLVVRVPDAVAKLADIDVGIRTVHRDFLEVG</sequence>
<name>A0A5E6XWV3_PSEFL</name>
<dbReference type="EMBL" id="CABVHB010000112">
    <property type="protein sequence ID" value="VVN46048.1"/>
    <property type="molecule type" value="Genomic_DNA"/>
</dbReference>